<dbReference type="GO" id="GO:0016226">
    <property type="term" value="P:iron-sulfur cluster assembly"/>
    <property type="evidence" value="ECO:0007669"/>
    <property type="project" value="InterPro"/>
</dbReference>
<dbReference type="Pfam" id="PF01883">
    <property type="entry name" value="FeS_assembly_P"/>
    <property type="match status" value="1"/>
</dbReference>
<dbReference type="FunFam" id="3.40.50.300:FF:001119">
    <property type="entry name" value="Iron-sulfur cluster carrier protein"/>
    <property type="match status" value="1"/>
</dbReference>
<reference evidence="10 11" key="1">
    <citation type="journal article" date="2012" name="Stand. Genomic Sci.">
        <title>Complete genome sequence of the aerobic, heterotroph Marinithermus hydrothermalis type strain (T1(T)) from a deep-sea hydrothermal vent chimney.</title>
        <authorList>
            <person name="Copeland A."/>
            <person name="Gu W."/>
            <person name="Yasawong M."/>
            <person name="Lapidus A."/>
            <person name="Lucas S."/>
            <person name="Deshpande S."/>
            <person name="Pagani I."/>
            <person name="Tapia R."/>
            <person name="Cheng J.F."/>
            <person name="Goodwin L.A."/>
            <person name="Pitluck S."/>
            <person name="Liolios K."/>
            <person name="Ivanova N."/>
            <person name="Mavromatis K."/>
            <person name="Mikhailova N."/>
            <person name="Pati A."/>
            <person name="Chen A."/>
            <person name="Palaniappan K."/>
            <person name="Land M."/>
            <person name="Pan C."/>
            <person name="Brambilla E.M."/>
            <person name="Rohde M."/>
            <person name="Tindall B.J."/>
            <person name="Sikorski J."/>
            <person name="Goker M."/>
            <person name="Detter J.C."/>
            <person name="Bristow J."/>
            <person name="Eisen J.A."/>
            <person name="Markowitz V."/>
            <person name="Hugenholtz P."/>
            <person name="Kyrpides N.C."/>
            <person name="Klenk H.P."/>
            <person name="Woyke T."/>
        </authorList>
    </citation>
    <scope>NUCLEOTIDE SEQUENCE [LARGE SCALE GENOMIC DNA]</scope>
    <source>
        <strain evidence="11">DSM 14884 / JCM 11576 / T1</strain>
    </source>
</reference>
<dbReference type="CDD" id="cd02037">
    <property type="entry name" value="Mrp_NBP35"/>
    <property type="match status" value="1"/>
</dbReference>
<dbReference type="Gene3D" id="3.30.300.130">
    <property type="entry name" value="Fe-S cluster assembly (FSCA)"/>
    <property type="match status" value="1"/>
</dbReference>
<evidence type="ECO:0000256" key="1">
    <source>
        <dbReference type="ARBA" id="ARBA00007352"/>
    </source>
</evidence>
<dbReference type="OrthoDB" id="9809679at2"/>
<keyword evidence="3 8" id="KW-0479">Metal-binding</keyword>
<dbReference type="GO" id="GO:0140663">
    <property type="term" value="F:ATP-dependent FeS chaperone activity"/>
    <property type="evidence" value="ECO:0007669"/>
    <property type="project" value="InterPro"/>
</dbReference>
<comment type="function">
    <text evidence="8">Binds and transfers iron-sulfur (Fe-S) clusters to target apoproteins. Can hydrolyze ATP.</text>
</comment>
<dbReference type="eggNOG" id="COG0489">
    <property type="taxonomic scope" value="Bacteria"/>
</dbReference>
<keyword evidence="8" id="KW-0378">Hydrolase</keyword>
<dbReference type="InterPro" id="IPR019591">
    <property type="entry name" value="Mrp/NBP35_ATP-bd"/>
</dbReference>
<accession>F2NP27</accession>
<dbReference type="PROSITE" id="PS01215">
    <property type="entry name" value="MRP"/>
    <property type="match status" value="1"/>
</dbReference>
<evidence type="ECO:0000256" key="4">
    <source>
        <dbReference type="ARBA" id="ARBA00022741"/>
    </source>
</evidence>
<gene>
    <name evidence="10" type="ordered locus">Marky_0869</name>
</gene>
<evidence type="ECO:0000256" key="5">
    <source>
        <dbReference type="ARBA" id="ARBA00022840"/>
    </source>
</evidence>
<dbReference type="SUPFAM" id="SSF52540">
    <property type="entry name" value="P-loop containing nucleoside triphosphate hydrolases"/>
    <property type="match status" value="1"/>
</dbReference>
<evidence type="ECO:0000256" key="3">
    <source>
        <dbReference type="ARBA" id="ARBA00022723"/>
    </source>
</evidence>
<name>F2NP27_MARHT</name>
<organism evidence="10 11">
    <name type="scientific">Marinithermus hydrothermalis (strain DSM 14884 / JCM 11576 / T1)</name>
    <dbReference type="NCBI Taxonomy" id="869210"/>
    <lineage>
        <taxon>Bacteria</taxon>
        <taxon>Thermotogati</taxon>
        <taxon>Deinococcota</taxon>
        <taxon>Deinococci</taxon>
        <taxon>Thermales</taxon>
        <taxon>Thermaceae</taxon>
        <taxon>Marinithermus</taxon>
    </lineage>
</organism>
<dbReference type="HOGENOM" id="CLU_024839_0_0_0"/>
<protein>
    <recommendedName>
        <fullName evidence="8">Iron-sulfur cluster carrier protein</fullName>
    </recommendedName>
</protein>
<keyword evidence="4 8" id="KW-0547">Nucleotide-binding</keyword>
<keyword evidence="11" id="KW-1185">Reference proteome</keyword>
<dbReference type="Proteomes" id="UP000007030">
    <property type="component" value="Chromosome"/>
</dbReference>
<keyword evidence="7 8" id="KW-0411">Iron-sulfur</keyword>
<dbReference type="SUPFAM" id="SSF117916">
    <property type="entry name" value="Fe-S cluster assembly (FSCA) domain-like"/>
    <property type="match status" value="1"/>
</dbReference>
<dbReference type="EMBL" id="CP002630">
    <property type="protein sequence ID" value="AEB11615.1"/>
    <property type="molecule type" value="Genomic_DNA"/>
</dbReference>
<evidence type="ECO:0000256" key="8">
    <source>
        <dbReference type="HAMAP-Rule" id="MF_02040"/>
    </source>
</evidence>
<evidence type="ECO:0000259" key="9">
    <source>
        <dbReference type="Pfam" id="PF01883"/>
    </source>
</evidence>
<dbReference type="InterPro" id="IPR033756">
    <property type="entry name" value="YlxH/NBP35"/>
</dbReference>
<evidence type="ECO:0000256" key="6">
    <source>
        <dbReference type="ARBA" id="ARBA00023004"/>
    </source>
</evidence>
<dbReference type="GO" id="GO:0046872">
    <property type="term" value="F:metal ion binding"/>
    <property type="evidence" value="ECO:0007669"/>
    <property type="project" value="UniProtKB-KW"/>
</dbReference>
<dbReference type="STRING" id="869210.Marky_0869"/>
<keyword evidence="5 8" id="KW-0067">ATP-binding</keyword>
<dbReference type="GO" id="GO:0051539">
    <property type="term" value="F:4 iron, 4 sulfur cluster binding"/>
    <property type="evidence" value="ECO:0007669"/>
    <property type="project" value="TreeGrafter"/>
</dbReference>
<dbReference type="GO" id="GO:0016887">
    <property type="term" value="F:ATP hydrolysis activity"/>
    <property type="evidence" value="ECO:0007669"/>
    <property type="project" value="UniProtKB-UniRule"/>
</dbReference>
<dbReference type="InterPro" id="IPR027417">
    <property type="entry name" value="P-loop_NTPase"/>
</dbReference>
<proteinExistence type="inferred from homology"/>
<evidence type="ECO:0000313" key="11">
    <source>
        <dbReference type="Proteomes" id="UP000007030"/>
    </source>
</evidence>
<dbReference type="InterPro" id="IPR002744">
    <property type="entry name" value="MIP18-like"/>
</dbReference>
<comment type="similarity">
    <text evidence="1">In the N-terminal section; belongs to the MIP18 family.</text>
</comment>
<evidence type="ECO:0000256" key="2">
    <source>
        <dbReference type="ARBA" id="ARBA00008205"/>
    </source>
</evidence>
<dbReference type="RefSeq" id="WP_013703665.1">
    <property type="nucleotide sequence ID" value="NC_015387.1"/>
</dbReference>
<dbReference type="InterPro" id="IPR000808">
    <property type="entry name" value="Mrp-like_CS"/>
</dbReference>
<evidence type="ECO:0000313" key="10">
    <source>
        <dbReference type="EMBL" id="AEB11615.1"/>
    </source>
</evidence>
<keyword evidence="6 8" id="KW-0408">Iron</keyword>
<feature type="binding site" evidence="8">
    <location>
        <begin position="102"/>
        <end position="109"/>
    </location>
    <ligand>
        <name>ATP</name>
        <dbReference type="ChEBI" id="CHEBI:30616"/>
    </ligand>
</feature>
<evidence type="ECO:0000256" key="7">
    <source>
        <dbReference type="ARBA" id="ARBA00023014"/>
    </source>
</evidence>
<dbReference type="InterPro" id="IPR044304">
    <property type="entry name" value="NUBPL-like"/>
</dbReference>
<comment type="similarity">
    <text evidence="2">In the C-terminal section; belongs to the Mrp/NBP35 ATP-binding proteins family.</text>
</comment>
<dbReference type="InterPro" id="IPR034904">
    <property type="entry name" value="FSCA_dom_sf"/>
</dbReference>
<dbReference type="PANTHER" id="PTHR42961:SF2">
    <property type="entry name" value="IRON-SULFUR PROTEIN NUBPL"/>
    <property type="match status" value="1"/>
</dbReference>
<dbReference type="HAMAP" id="MF_02040">
    <property type="entry name" value="Mrp_NBP35"/>
    <property type="match status" value="1"/>
</dbReference>
<dbReference type="PANTHER" id="PTHR42961">
    <property type="entry name" value="IRON-SULFUR PROTEIN NUBPL"/>
    <property type="match status" value="1"/>
</dbReference>
<feature type="domain" description="MIP18 family-like" evidence="9">
    <location>
        <begin position="6"/>
        <end position="76"/>
    </location>
</feature>
<dbReference type="GO" id="GO:0005524">
    <property type="term" value="F:ATP binding"/>
    <property type="evidence" value="ECO:0007669"/>
    <property type="project" value="UniProtKB-UniRule"/>
</dbReference>
<comment type="similarity">
    <text evidence="8">Belongs to the Mrp/NBP35 ATP-binding proteins family.</text>
</comment>
<dbReference type="AlphaFoldDB" id="F2NP27"/>
<dbReference type="KEGG" id="mhd:Marky_0869"/>
<sequence>MSRLSETDVLDALRGVNDPELHKDLVSLGMVEQVVVDGRKVAVKINLTTPACPLKGQIEGEVRAALERIGAEHVEITFGASVRGPQQLPLPGVKNVVAVGSGKGGVGKSTVAVNLAIALSQEGARVGLLDGDIYGPSQARMLGLEGEKLRVNEAKKIVPLERYGIRVLSIANIAPPGQALVWRGPILHGTIRQFLQDVDWGELDYLIVDLPPGTGDVQLSLSQLTQVTGGVIVTTPQDVARIDAERAADMFRKVQVPLLGVIENMAYYACPSCGERSYLFGQGGGRKLAESQNTAFLGEIPLSMPVRESGDAGTPITVAHPDAPEAQAFRQVARQLAGQLSIRNLSTLPMV</sequence>
<comment type="subunit">
    <text evidence="8">Homodimer.</text>
</comment>
<dbReference type="Pfam" id="PF10609">
    <property type="entry name" value="ParA"/>
    <property type="match status" value="1"/>
</dbReference>
<dbReference type="Gene3D" id="3.40.50.300">
    <property type="entry name" value="P-loop containing nucleotide triphosphate hydrolases"/>
    <property type="match status" value="1"/>
</dbReference>